<gene>
    <name evidence="11" type="ORF">SAMN02910432_00673</name>
</gene>
<reference evidence="12" key="1">
    <citation type="submission" date="2016-10" db="EMBL/GenBank/DDBJ databases">
        <authorList>
            <person name="Varghese N."/>
            <person name="Submissions S."/>
        </authorList>
    </citation>
    <scope>NUCLEOTIDE SEQUENCE [LARGE SCALE GENOMIC DNA]</scope>
    <source>
        <strain evidence="12">DSM 20403</strain>
    </source>
</reference>
<evidence type="ECO:0000256" key="5">
    <source>
        <dbReference type="ARBA" id="ARBA00022692"/>
    </source>
</evidence>
<feature type="transmembrane region" description="Helical" evidence="10">
    <location>
        <begin position="12"/>
        <end position="33"/>
    </location>
</feature>
<evidence type="ECO:0000256" key="1">
    <source>
        <dbReference type="ARBA" id="ARBA00004162"/>
    </source>
</evidence>
<comment type="similarity">
    <text evidence="9">Belongs to the ComGC family.</text>
</comment>
<evidence type="ECO:0000256" key="9">
    <source>
        <dbReference type="ARBA" id="ARBA00043982"/>
    </source>
</evidence>
<dbReference type="AlphaFoldDB" id="A0A1I2QID7"/>
<dbReference type="Proteomes" id="UP000182635">
    <property type="component" value="Unassembled WGS sequence"/>
</dbReference>
<evidence type="ECO:0000313" key="12">
    <source>
        <dbReference type="Proteomes" id="UP000182635"/>
    </source>
</evidence>
<evidence type="ECO:0000256" key="7">
    <source>
        <dbReference type="ARBA" id="ARBA00023136"/>
    </source>
</evidence>
<keyword evidence="6 10" id="KW-1133">Transmembrane helix</keyword>
<accession>A0A1I2QID7</accession>
<sequence>MFKKNQSKNKSAFTLVEMAIVLFIISLLILLIVPNLSKQRTHADKVNTEALQTELNSQAQLYADDKNVAIETVNVKMLENDKYLTEKQAEKMQAKHLEPETYGKSESK</sequence>
<dbReference type="InterPro" id="IPR012902">
    <property type="entry name" value="N_methyl_site"/>
</dbReference>
<evidence type="ECO:0000256" key="6">
    <source>
        <dbReference type="ARBA" id="ARBA00022989"/>
    </source>
</evidence>
<dbReference type="InterPro" id="IPR045584">
    <property type="entry name" value="Pilin-like"/>
</dbReference>
<evidence type="ECO:0000256" key="8">
    <source>
        <dbReference type="ARBA" id="ARBA00023287"/>
    </source>
</evidence>
<dbReference type="PIRSF" id="PIRSF029928">
    <property type="entry name" value="Late_competence_ComGC"/>
    <property type="match status" value="1"/>
</dbReference>
<evidence type="ECO:0000256" key="10">
    <source>
        <dbReference type="SAM" id="Phobius"/>
    </source>
</evidence>
<comment type="subcellular location">
    <subcellularLocation>
        <location evidence="1">Cell membrane</location>
        <topology evidence="1">Single-pass membrane protein</topology>
    </subcellularLocation>
    <subcellularLocation>
        <location evidence="2">Cell surface</location>
    </subcellularLocation>
</comment>
<dbReference type="InterPro" id="IPR016940">
    <property type="entry name" value="ComGC"/>
</dbReference>
<dbReference type="EMBL" id="FOPI01000009">
    <property type="protein sequence ID" value="SFG28154.1"/>
    <property type="molecule type" value="Genomic_DNA"/>
</dbReference>
<dbReference type="NCBIfam" id="TIGR02532">
    <property type="entry name" value="IV_pilin_GFxxxE"/>
    <property type="match status" value="1"/>
</dbReference>
<dbReference type="RefSeq" id="WP_014073867.1">
    <property type="nucleotide sequence ID" value="NZ_AYYL01000019.1"/>
</dbReference>
<keyword evidence="7 10" id="KW-0472">Membrane</keyword>
<dbReference type="GO" id="GO:0030420">
    <property type="term" value="P:establishment of competence for transformation"/>
    <property type="evidence" value="ECO:0007669"/>
    <property type="project" value="UniProtKB-KW"/>
</dbReference>
<evidence type="ECO:0000256" key="3">
    <source>
        <dbReference type="ARBA" id="ARBA00022475"/>
    </source>
</evidence>
<evidence type="ECO:0000256" key="4">
    <source>
        <dbReference type="ARBA" id="ARBA00022481"/>
    </source>
</evidence>
<keyword evidence="8" id="KW-0178">Competence</keyword>
<name>A0A1I2QID7_9LACO</name>
<dbReference type="SUPFAM" id="SSF54523">
    <property type="entry name" value="Pili subunits"/>
    <property type="match status" value="1"/>
</dbReference>
<keyword evidence="4" id="KW-0488">Methylation</keyword>
<keyword evidence="3" id="KW-1003">Cell membrane</keyword>
<protein>
    <submittedName>
        <fullName evidence="11">Competence protein ComGC</fullName>
    </submittedName>
</protein>
<dbReference type="GeneID" id="29803144"/>
<evidence type="ECO:0000313" key="11">
    <source>
        <dbReference type="EMBL" id="SFG28154.1"/>
    </source>
</evidence>
<dbReference type="Pfam" id="PF07963">
    <property type="entry name" value="N_methyl"/>
    <property type="match status" value="1"/>
</dbReference>
<organism evidence="11 12">
    <name type="scientific">Ligilactobacillus ruminis DSM 20403 = NBRC 102161</name>
    <dbReference type="NCBI Taxonomy" id="1423798"/>
    <lineage>
        <taxon>Bacteria</taxon>
        <taxon>Bacillati</taxon>
        <taxon>Bacillota</taxon>
        <taxon>Bacilli</taxon>
        <taxon>Lactobacillales</taxon>
        <taxon>Lactobacillaceae</taxon>
        <taxon>Ligilactobacillus</taxon>
    </lineage>
</organism>
<dbReference type="OrthoDB" id="2248894at2"/>
<keyword evidence="5 10" id="KW-0812">Transmembrane</keyword>
<dbReference type="GO" id="GO:0009986">
    <property type="term" value="C:cell surface"/>
    <property type="evidence" value="ECO:0007669"/>
    <property type="project" value="UniProtKB-SubCell"/>
</dbReference>
<proteinExistence type="inferred from homology"/>
<dbReference type="Gene3D" id="3.30.700.10">
    <property type="entry name" value="Glycoprotein, Type 4 Pilin"/>
    <property type="match status" value="1"/>
</dbReference>
<dbReference type="GO" id="GO:0005886">
    <property type="term" value="C:plasma membrane"/>
    <property type="evidence" value="ECO:0007669"/>
    <property type="project" value="UniProtKB-SubCell"/>
</dbReference>
<evidence type="ECO:0000256" key="2">
    <source>
        <dbReference type="ARBA" id="ARBA00004241"/>
    </source>
</evidence>